<sequence length="249" mass="27783">MFSLRSMFQSLRPAVFDAPIAPDRAFFAIGDIHGDYVGMERILNRIEEISDDPMVVCVGDYVDRGERSAEVLGWLHHVNTLYPQDFVCLAGNHEEMMTRFLQNPEGQGDRWLAFGGLQTLQSYSVRKQPETTMTDLRDQLAEAMGDDLIQWLGNLPASWQSGNVAVTHAGADPSLPVAGQPRRNLLWGHPDFQAKVRDDGVWVVHGHTIVERPEARDGRISIDTGAYVTGRLTAALIHEGNVEFISTRD</sequence>
<name>A0A1H3F9B3_9RHOB</name>
<evidence type="ECO:0000259" key="1">
    <source>
        <dbReference type="Pfam" id="PF00149"/>
    </source>
</evidence>
<dbReference type="InterPro" id="IPR004843">
    <property type="entry name" value="Calcineurin-like_PHP"/>
</dbReference>
<gene>
    <name evidence="2" type="ORF">SAMN05444340_101281</name>
</gene>
<evidence type="ECO:0000313" key="3">
    <source>
        <dbReference type="Proteomes" id="UP000199286"/>
    </source>
</evidence>
<dbReference type="InterPro" id="IPR029052">
    <property type="entry name" value="Metallo-depent_PP-like"/>
</dbReference>
<dbReference type="PANTHER" id="PTHR42850:SF4">
    <property type="entry name" value="ZINC-DEPENDENT ENDOPOLYPHOSPHATASE"/>
    <property type="match status" value="1"/>
</dbReference>
<dbReference type="PANTHER" id="PTHR42850">
    <property type="entry name" value="METALLOPHOSPHOESTERASE"/>
    <property type="match status" value="1"/>
</dbReference>
<dbReference type="Pfam" id="PF00149">
    <property type="entry name" value="Metallophos"/>
    <property type="match status" value="1"/>
</dbReference>
<dbReference type="GO" id="GO:0016791">
    <property type="term" value="F:phosphatase activity"/>
    <property type="evidence" value="ECO:0007669"/>
    <property type="project" value="TreeGrafter"/>
</dbReference>
<dbReference type="EMBL" id="FNPF01000001">
    <property type="protein sequence ID" value="SDX87562.1"/>
    <property type="molecule type" value="Genomic_DNA"/>
</dbReference>
<evidence type="ECO:0000313" key="2">
    <source>
        <dbReference type="EMBL" id="SDX87562.1"/>
    </source>
</evidence>
<feature type="domain" description="Calcineurin-like phosphoesterase" evidence="1">
    <location>
        <begin position="27"/>
        <end position="208"/>
    </location>
</feature>
<dbReference type="GO" id="GO:0110154">
    <property type="term" value="P:RNA decapping"/>
    <property type="evidence" value="ECO:0007669"/>
    <property type="project" value="TreeGrafter"/>
</dbReference>
<dbReference type="GO" id="GO:0008803">
    <property type="term" value="F:bis(5'-nucleosyl)-tetraphosphatase (symmetrical) activity"/>
    <property type="evidence" value="ECO:0007669"/>
    <property type="project" value="TreeGrafter"/>
</dbReference>
<dbReference type="InterPro" id="IPR050126">
    <property type="entry name" value="Ap4A_hydrolase"/>
</dbReference>
<dbReference type="RefSeq" id="WP_089878054.1">
    <property type="nucleotide sequence ID" value="NZ_FNPF01000001.1"/>
</dbReference>
<dbReference type="Proteomes" id="UP000199286">
    <property type="component" value="Unassembled WGS sequence"/>
</dbReference>
<dbReference type="GO" id="GO:0005737">
    <property type="term" value="C:cytoplasm"/>
    <property type="evidence" value="ECO:0007669"/>
    <property type="project" value="TreeGrafter"/>
</dbReference>
<dbReference type="OrthoDB" id="9807890at2"/>
<organism evidence="2 3">
    <name type="scientific">Citreimonas salinaria</name>
    <dbReference type="NCBI Taxonomy" id="321339"/>
    <lineage>
        <taxon>Bacteria</taxon>
        <taxon>Pseudomonadati</taxon>
        <taxon>Pseudomonadota</taxon>
        <taxon>Alphaproteobacteria</taxon>
        <taxon>Rhodobacterales</taxon>
        <taxon>Roseobacteraceae</taxon>
        <taxon>Citreimonas</taxon>
    </lineage>
</organism>
<protein>
    <submittedName>
        <fullName evidence="2">Serine/threonine protein phosphatase 1</fullName>
    </submittedName>
</protein>
<reference evidence="2 3" key="1">
    <citation type="submission" date="2016-10" db="EMBL/GenBank/DDBJ databases">
        <authorList>
            <person name="de Groot N.N."/>
        </authorList>
    </citation>
    <scope>NUCLEOTIDE SEQUENCE [LARGE SCALE GENOMIC DNA]</scope>
    <source>
        <strain evidence="2 3">DSM 26880</strain>
    </source>
</reference>
<dbReference type="AlphaFoldDB" id="A0A1H3F9B3"/>
<dbReference type="STRING" id="321339.SAMN05444340_101281"/>
<keyword evidence="3" id="KW-1185">Reference proteome</keyword>
<dbReference type="SUPFAM" id="SSF56300">
    <property type="entry name" value="Metallo-dependent phosphatases"/>
    <property type="match status" value="1"/>
</dbReference>
<accession>A0A1H3F9B3</accession>
<dbReference type="Gene3D" id="3.60.21.10">
    <property type="match status" value="1"/>
</dbReference>
<dbReference type="CDD" id="cd00144">
    <property type="entry name" value="MPP_PPP_family"/>
    <property type="match status" value="1"/>
</dbReference>
<proteinExistence type="predicted"/>